<dbReference type="VEuPathDB" id="TriTrypDB:LdBPK_310920.1"/>
<protein>
    <submittedName>
        <fullName evidence="4">Uncharacterized protein</fullName>
    </submittedName>
</protein>
<dbReference type="PANTHER" id="PTHR23035:SF2">
    <property type="entry name" value="KIAA1430 HOMOLOGUE"/>
    <property type="match status" value="1"/>
</dbReference>
<keyword evidence="3" id="KW-0732">Signal</keyword>
<dbReference type="AlphaFoldDB" id="A0A504WXU5"/>
<dbReference type="VEuPathDB" id="TriTrypDB:LDHU3_31.1460"/>
<gene>
    <name evidence="4" type="ORF">CGC20_3710</name>
    <name evidence="5" type="ORF">CGC20_38150</name>
</gene>
<evidence type="ECO:0000313" key="6">
    <source>
        <dbReference type="Proteomes" id="UP000318821"/>
    </source>
</evidence>
<feature type="chain" id="PRO_5036362969" evidence="3">
    <location>
        <begin position="21"/>
        <end position="219"/>
    </location>
</feature>
<evidence type="ECO:0000313" key="5">
    <source>
        <dbReference type="EMBL" id="TPP47650.1"/>
    </source>
</evidence>
<dbReference type="PANTHER" id="PTHR23035">
    <property type="entry name" value="CILIA- AND FLAGELLA-ASSOCIATED PROTEIN 97-RELATED"/>
    <property type="match status" value="1"/>
</dbReference>
<proteinExistence type="inferred from homology"/>
<dbReference type="EMBL" id="RHLD01000005">
    <property type="protein sequence ID" value="TPP41532.1"/>
    <property type="molecule type" value="Genomic_DNA"/>
</dbReference>
<dbReference type="Pfam" id="PF13879">
    <property type="entry name" value="Hmw_CFAP97"/>
    <property type="match status" value="1"/>
</dbReference>
<keyword evidence="2" id="KW-1133">Transmembrane helix</keyword>
<accession>A0A504WXU5</accession>
<dbReference type="VEuPathDB" id="TriTrypDB:LdCL_310015200"/>
<dbReference type="EMBL" id="RHLD01000004">
    <property type="protein sequence ID" value="TPP47650.1"/>
    <property type="molecule type" value="Genomic_DNA"/>
</dbReference>
<name>A0A504WXU5_LEIDO</name>
<dbReference type="VEuPathDB" id="TriTrypDB:LdCL_310015300"/>
<reference evidence="6" key="1">
    <citation type="submission" date="2019-02" db="EMBL/GenBank/DDBJ databases">
        <title>FDA dAtabase for Regulatory Grade micrObial Sequences (FDA-ARGOS): Supporting development and validation of Infectious Disease Dx tests.</title>
        <authorList>
            <person name="Duncan R."/>
            <person name="Fisher C."/>
            <person name="Tallon L."/>
            <person name="Sadzewicz L."/>
            <person name="Sengamalay N."/>
            <person name="Ott S."/>
            <person name="Godinez A."/>
            <person name="Nagaraj S."/>
            <person name="Vavikolanu K."/>
            <person name="Vyas G."/>
            <person name="Nadendla S."/>
            <person name="Aluvathingal J."/>
            <person name="Sichtig H."/>
        </authorList>
    </citation>
    <scope>NUCLEOTIDE SEQUENCE [LARGE SCALE GENOMIC DNA]</scope>
    <source>
        <strain evidence="6">FDAARGOS_360</strain>
    </source>
</reference>
<feature type="transmembrane region" description="Helical" evidence="2">
    <location>
        <begin position="28"/>
        <end position="48"/>
    </location>
</feature>
<organism evidence="4 6">
    <name type="scientific">Leishmania donovani</name>
    <dbReference type="NCBI Taxonomy" id="5661"/>
    <lineage>
        <taxon>Eukaryota</taxon>
        <taxon>Discoba</taxon>
        <taxon>Euglenozoa</taxon>
        <taxon>Kinetoplastea</taxon>
        <taxon>Metakinetoplastina</taxon>
        <taxon>Trypanosomatida</taxon>
        <taxon>Trypanosomatidae</taxon>
        <taxon>Leishmaniinae</taxon>
        <taxon>Leishmania</taxon>
    </lineage>
</organism>
<sequence length="219" mass="25125">MSAMQLLIVALAACLSVAAAKSKEEFPLVWVCLGITVVGVIAALYVAYKRPDELHLPGSVVMTAVESDPGNGKSRERERNYRRHLERLSNQRCRIDNTIPDSYAYVRPIGSMRGNPARVEQVNRDNQKLVEKMVHIMNTRGGVDTSEPWRDCNKAINSQRRRNQEQAKIALENAKLLERLERAQPTYRSEKFEADRRRNEEFAARASRYPYQPMDRTSY</sequence>
<keyword evidence="2" id="KW-0472">Membrane</keyword>
<keyword evidence="2" id="KW-0812">Transmembrane</keyword>
<evidence type="ECO:0000256" key="1">
    <source>
        <dbReference type="ARBA" id="ARBA00008315"/>
    </source>
</evidence>
<dbReference type="Proteomes" id="UP000318821">
    <property type="component" value="Unassembled WGS sequence"/>
</dbReference>
<dbReference type="VEuPathDB" id="TriTrypDB:LdBPK_310960.1"/>
<dbReference type="InterPro" id="IPR029488">
    <property type="entry name" value="Hmw/CFAP97"/>
</dbReference>
<reference evidence="4" key="2">
    <citation type="submission" date="2019-02" db="EMBL/GenBank/DDBJ databases">
        <title>FDA dAtabase for Regulatory Grade micrObial Sequences (FDA-ARGOS): Supporting development and validation of Infectious Disease Dx tests.</title>
        <authorList>
            <person name="Duncan R."/>
            <person name="Fisher C."/>
            <person name="Tallon L.J."/>
            <person name="Sadzewicz L."/>
            <person name="Sengamalay N."/>
            <person name="Ott S."/>
            <person name="Godinez A."/>
            <person name="Nagaraj S."/>
            <person name="Nadendla S."/>
            <person name="Sichtig H."/>
        </authorList>
    </citation>
    <scope>NUCLEOTIDE SEQUENCE</scope>
    <source>
        <strain evidence="4">FDAARGOS_360</strain>
    </source>
</reference>
<comment type="similarity">
    <text evidence="1">Belongs to the CFAP97 family.</text>
</comment>
<feature type="signal peptide" evidence="3">
    <location>
        <begin position="1"/>
        <end position="20"/>
    </location>
</feature>
<evidence type="ECO:0000256" key="2">
    <source>
        <dbReference type="SAM" id="Phobius"/>
    </source>
</evidence>
<evidence type="ECO:0000313" key="4">
    <source>
        <dbReference type="EMBL" id="TPP41532.1"/>
    </source>
</evidence>
<dbReference type="InterPro" id="IPR038791">
    <property type="entry name" value="Cfap97/Hemingway"/>
</dbReference>
<comment type="caution">
    <text evidence="4">The sequence shown here is derived from an EMBL/GenBank/DDBJ whole genome shotgun (WGS) entry which is preliminary data.</text>
</comment>
<dbReference type="VEuPathDB" id="TriTrypDB:LDHU3_31.1470"/>
<evidence type="ECO:0000256" key="3">
    <source>
        <dbReference type="SAM" id="SignalP"/>
    </source>
</evidence>